<organism evidence="1">
    <name type="scientific">marine metagenome</name>
    <dbReference type="NCBI Taxonomy" id="408172"/>
    <lineage>
        <taxon>unclassified sequences</taxon>
        <taxon>metagenomes</taxon>
        <taxon>ecological metagenomes</taxon>
    </lineage>
</organism>
<accession>A0A382FPT6</accession>
<sequence>MKNFRVQIRYHGYYADFNVSCKDTAIDIENSILDKLGKNEVKFESDGFTSKTGKWITYEEVTNDRRPIHYKEVLGTRVATGALEGREA</sequence>
<dbReference type="AlphaFoldDB" id="A0A382FPT6"/>
<evidence type="ECO:0000313" key="1">
    <source>
        <dbReference type="EMBL" id="SVB64364.1"/>
    </source>
</evidence>
<gene>
    <name evidence="1" type="ORF">METZ01_LOCUS217218</name>
</gene>
<reference evidence="1" key="1">
    <citation type="submission" date="2018-05" db="EMBL/GenBank/DDBJ databases">
        <authorList>
            <person name="Lanie J.A."/>
            <person name="Ng W.-L."/>
            <person name="Kazmierczak K.M."/>
            <person name="Andrzejewski T.M."/>
            <person name="Davidsen T.M."/>
            <person name="Wayne K.J."/>
            <person name="Tettelin H."/>
            <person name="Glass J.I."/>
            <person name="Rusch D."/>
            <person name="Podicherti R."/>
            <person name="Tsui H.-C.T."/>
            <person name="Winkler M.E."/>
        </authorList>
    </citation>
    <scope>NUCLEOTIDE SEQUENCE</scope>
</reference>
<proteinExistence type="predicted"/>
<name>A0A382FPT6_9ZZZZ</name>
<protein>
    <submittedName>
        <fullName evidence="1">Uncharacterized protein</fullName>
    </submittedName>
</protein>
<dbReference type="EMBL" id="UINC01050875">
    <property type="protein sequence ID" value="SVB64364.1"/>
    <property type="molecule type" value="Genomic_DNA"/>
</dbReference>